<feature type="region of interest" description="Disordered" evidence="1">
    <location>
        <begin position="33"/>
        <end position="62"/>
    </location>
</feature>
<gene>
    <name evidence="3" type="ORF">ACFSBJ_04525</name>
</gene>
<proteinExistence type="predicted"/>
<protein>
    <submittedName>
        <fullName evidence="3">ABC transporter substrate-binding protein</fullName>
    </submittedName>
</protein>
<dbReference type="PANTHER" id="PTHR31528:SF15">
    <property type="entry name" value="RIBOFLAVIN-BINDING PROTEIN RIBY"/>
    <property type="match status" value="1"/>
</dbReference>
<dbReference type="RefSeq" id="WP_256406794.1">
    <property type="nucleotide sequence ID" value="NZ_CP187151.1"/>
</dbReference>
<dbReference type="InterPro" id="IPR027939">
    <property type="entry name" value="NMT1/THI5"/>
</dbReference>
<keyword evidence="4" id="KW-1185">Reference proteome</keyword>
<dbReference type="InterPro" id="IPR006311">
    <property type="entry name" value="TAT_signal"/>
</dbReference>
<evidence type="ECO:0000313" key="4">
    <source>
        <dbReference type="Proteomes" id="UP001597075"/>
    </source>
</evidence>
<dbReference type="Proteomes" id="UP001597075">
    <property type="component" value="Unassembled WGS sequence"/>
</dbReference>
<dbReference type="PROSITE" id="PS51257">
    <property type="entry name" value="PROKAR_LIPOPROTEIN"/>
    <property type="match status" value="1"/>
</dbReference>
<dbReference type="Pfam" id="PF09084">
    <property type="entry name" value="NMT1"/>
    <property type="match status" value="1"/>
</dbReference>
<organism evidence="3 4">
    <name type="scientific">Haloplanus ruber</name>
    <dbReference type="NCBI Taxonomy" id="869892"/>
    <lineage>
        <taxon>Archaea</taxon>
        <taxon>Methanobacteriati</taxon>
        <taxon>Methanobacteriota</taxon>
        <taxon>Stenosarchaea group</taxon>
        <taxon>Halobacteria</taxon>
        <taxon>Halobacteriales</taxon>
        <taxon>Haloferacaceae</taxon>
        <taxon>Haloplanus</taxon>
    </lineage>
</organism>
<evidence type="ECO:0000256" key="1">
    <source>
        <dbReference type="SAM" id="MobiDB-lite"/>
    </source>
</evidence>
<dbReference type="Gene3D" id="3.40.190.10">
    <property type="entry name" value="Periplasmic binding protein-like II"/>
    <property type="match status" value="2"/>
</dbReference>
<dbReference type="SUPFAM" id="SSF53850">
    <property type="entry name" value="Periplasmic binding protein-like II"/>
    <property type="match status" value="1"/>
</dbReference>
<accession>A0ABD6CVD7</accession>
<evidence type="ECO:0000259" key="2">
    <source>
        <dbReference type="Pfam" id="PF09084"/>
    </source>
</evidence>
<evidence type="ECO:0000313" key="3">
    <source>
        <dbReference type="EMBL" id="MFD1633000.1"/>
    </source>
</evidence>
<dbReference type="PROSITE" id="PS51318">
    <property type="entry name" value="TAT"/>
    <property type="match status" value="1"/>
</dbReference>
<dbReference type="AlphaFoldDB" id="A0ABD6CVD7"/>
<feature type="compositionally biased region" description="Low complexity" evidence="1">
    <location>
        <begin position="39"/>
        <end position="62"/>
    </location>
</feature>
<feature type="domain" description="SsuA/THI5-like" evidence="2">
    <location>
        <begin position="76"/>
        <end position="285"/>
    </location>
</feature>
<comment type="caution">
    <text evidence="3">The sequence shown here is derived from an EMBL/GenBank/DDBJ whole genome shotgun (WGS) entry which is preliminary data.</text>
</comment>
<sequence>MQRTPTRRSFLVTAGATGATGLAGCLGGTDGGDAGDGADGTATPTAPDETPTGTTTGTPIPGESSLLLNWKPSGLHVPYFAAKANGFYEEEGLTLSTIETGEGSTFSAKQAGLGNTDFAISSSDQVLNVNSRDLSPLSVGVVMQKSPAVVFSTRDTFGEELSDVEALAGKTVGTGPGMVRMLTTLLLEEAGIREDVEMVDTGYDTVQQLLSGKIDAAGGVFGDAISAEAQGYTVDSIPVADTIPAYGHVVTVNRDWAAANDEAVRAFLRATARGAAWAHRRPGDATELLVEANGVLAESREQQRQKWETLAQEFMLGDAVEQNGWGWSEAEPWQVSHDALADADALGGEVDPTAVWTNDYLDTDSPYIGSYTDQL</sequence>
<name>A0ABD6CVD7_9EURY</name>
<reference evidence="3 4" key="1">
    <citation type="journal article" date="2019" name="Int. J. Syst. Evol. Microbiol.">
        <title>The Global Catalogue of Microorganisms (GCM) 10K type strain sequencing project: providing services to taxonomists for standard genome sequencing and annotation.</title>
        <authorList>
            <consortium name="The Broad Institute Genomics Platform"/>
            <consortium name="The Broad Institute Genome Sequencing Center for Infectious Disease"/>
            <person name="Wu L."/>
            <person name="Ma J."/>
        </authorList>
    </citation>
    <scope>NUCLEOTIDE SEQUENCE [LARGE SCALE GENOMIC DNA]</scope>
    <source>
        <strain evidence="3 4">CGMCC 1.10594</strain>
    </source>
</reference>
<dbReference type="PANTHER" id="PTHR31528">
    <property type="entry name" value="4-AMINO-5-HYDROXYMETHYL-2-METHYLPYRIMIDINE PHOSPHATE SYNTHASE THI11-RELATED"/>
    <property type="match status" value="1"/>
</dbReference>
<dbReference type="InterPro" id="IPR015168">
    <property type="entry name" value="SsuA/THI5"/>
</dbReference>
<dbReference type="EMBL" id="JBHUDL010000006">
    <property type="protein sequence ID" value="MFD1633000.1"/>
    <property type="molecule type" value="Genomic_DNA"/>
</dbReference>